<dbReference type="PANTHER" id="PTHR45831">
    <property type="entry name" value="LD24721P"/>
    <property type="match status" value="1"/>
</dbReference>
<dbReference type="Gene3D" id="1.25.40.10">
    <property type="entry name" value="Tetratricopeptide repeat domain"/>
    <property type="match status" value="1"/>
</dbReference>
<dbReference type="OrthoDB" id="2335338at2759"/>
<name>A0A8H7GMY1_9ASCO</name>
<dbReference type="SMART" id="SM00028">
    <property type="entry name" value="TPR"/>
    <property type="match status" value="3"/>
</dbReference>
<evidence type="ECO:0000256" key="4">
    <source>
        <dbReference type="PROSITE-ProRule" id="PRU00339"/>
    </source>
</evidence>
<reference evidence="7" key="1">
    <citation type="submission" date="2020-10" db="EMBL/GenBank/DDBJ databases">
        <title>The Whole-Genome Sequence of Metschnikowia persimmonesis, a Novel Endophytic Yeast Species Isolated from Medicinal Plant Diospyros kaki Thumb.</title>
        <authorList>
            <person name="Rahmat E."/>
            <person name="Kang Y."/>
        </authorList>
    </citation>
    <scope>NUCLEOTIDE SEQUENCE</scope>
    <source>
        <strain evidence="7">KIOM G15050</strain>
    </source>
</reference>
<dbReference type="Gene3D" id="1.10.260.100">
    <property type="match status" value="1"/>
</dbReference>
<evidence type="ECO:0000313" key="8">
    <source>
        <dbReference type="Proteomes" id="UP000649328"/>
    </source>
</evidence>
<keyword evidence="2" id="KW-0677">Repeat</keyword>
<evidence type="ECO:0000259" key="6">
    <source>
        <dbReference type="Pfam" id="PF16546"/>
    </source>
</evidence>
<dbReference type="InterPro" id="IPR047150">
    <property type="entry name" value="SGT"/>
</dbReference>
<keyword evidence="3 4" id="KW-0802">TPR repeat</keyword>
<evidence type="ECO:0000256" key="3">
    <source>
        <dbReference type="ARBA" id="ARBA00022803"/>
    </source>
</evidence>
<keyword evidence="8" id="KW-1185">Reference proteome</keyword>
<dbReference type="EMBL" id="JACBPP010000009">
    <property type="protein sequence ID" value="KAF7999407.1"/>
    <property type="molecule type" value="Genomic_DNA"/>
</dbReference>
<dbReference type="AlphaFoldDB" id="A0A8H7GMY1"/>
<comment type="caution">
    <text evidence="7">The sequence shown here is derived from an EMBL/GenBank/DDBJ whole genome shotgun (WGS) entry which is preliminary data.</text>
</comment>
<evidence type="ECO:0000256" key="1">
    <source>
        <dbReference type="ARBA" id="ARBA00008175"/>
    </source>
</evidence>
<evidence type="ECO:0000313" key="7">
    <source>
        <dbReference type="EMBL" id="KAF7999407.1"/>
    </source>
</evidence>
<dbReference type="Gene3D" id="1.20.5.420">
    <property type="entry name" value="Immunoglobulin FC, subunit C"/>
    <property type="match status" value="1"/>
</dbReference>
<evidence type="ECO:0000256" key="5">
    <source>
        <dbReference type="SAM" id="MobiDB-lite"/>
    </source>
</evidence>
<feature type="repeat" description="TPR" evidence="4">
    <location>
        <begin position="158"/>
        <end position="191"/>
    </location>
</feature>
<dbReference type="Proteomes" id="UP000649328">
    <property type="component" value="Unassembled WGS sequence"/>
</dbReference>
<sequence length="329" mass="34172">MAVTNKDLALAIIKFLETSVADKTVSEEFSESIDVAIDCIADAFEVEKADANTVATKFGGKDLLAAVNSGASSPETTEKTEIDAETKAQADALKAEGNKAMAAKDFAAAVAKYTDAIALDPTNVVYLSNRAAAHSSALQHDKAVQDAEAAIALDNSFSKAYSRLGLAQYALGNAKEAMEAYKKGMEVEGAQPSEAMKRGYETAKKRVEEELENSISTTEPAAEQPAEGAARGTGAGAGGLPDLASMFGGGMPNISEMMNNPQVMQAAQSLMSNPGAMEGLMNNPMLRQMAQGMGGEGGLEGLMNNPALQNIAKLFMGNQGNQGNSEGGN</sequence>
<feature type="domain" description="SGTA homodimerisation" evidence="6">
    <location>
        <begin position="4"/>
        <end position="67"/>
    </location>
</feature>
<dbReference type="GO" id="GO:0060090">
    <property type="term" value="F:molecular adaptor activity"/>
    <property type="evidence" value="ECO:0007669"/>
    <property type="project" value="TreeGrafter"/>
</dbReference>
<dbReference type="InterPro" id="IPR011990">
    <property type="entry name" value="TPR-like_helical_dom_sf"/>
</dbReference>
<dbReference type="PANTHER" id="PTHR45831:SF2">
    <property type="entry name" value="LD24721P"/>
    <property type="match status" value="1"/>
</dbReference>
<feature type="region of interest" description="Disordered" evidence="5">
    <location>
        <begin position="206"/>
        <end position="237"/>
    </location>
</feature>
<evidence type="ECO:0000256" key="2">
    <source>
        <dbReference type="ARBA" id="ARBA00022737"/>
    </source>
</evidence>
<dbReference type="InterPro" id="IPR019734">
    <property type="entry name" value="TPR_rpt"/>
</dbReference>
<accession>A0A8H7GMY1</accession>
<feature type="compositionally biased region" description="Low complexity" evidence="5">
    <location>
        <begin position="219"/>
        <end position="230"/>
    </location>
</feature>
<feature type="repeat" description="TPR" evidence="4">
    <location>
        <begin position="90"/>
        <end position="123"/>
    </location>
</feature>
<dbReference type="InterPro" id="IPR032374">
    <property type="entry name" value="SGTA_dimer"/>
</dbReference>
<dbReference type="FunFam" id="1.25.40.10:FF:000207">
    <property type="entry name" value="Small glutamine-rich tetratricopeptide repeat-containing protein"/>
    <property type="match status" value="1"/>
</dbReference>
<dbReference type="FunFam" id="1.20.5.420:FF:000005">
    <property type="entry name" value="Hsc70 cochaperone (SGT), putative"/>
    <property type="match status" value="1"/>
</dbReference>
<dbReference type="Pfam" id="PF16546">
    <property type="entry name" value="SGTA_dimer"/>
    <property type="match status" value="1"/>
</dbReference>
<protein>
    <recommendedName>
        <fullName evidence="6">SGTA homodimerisation domain-containing protein</fullName>
    </recommendedName>
</protein>
<dbReference type="GO" id="GO:0072380">
    <property type="term" value="C:TRC complex"/>
    <property type="evidence" value="ECO:0007669"/>
    <property type="project" value="TreeGrafter"/>
</dbReference>
<dbReference type="GO" id="GO:0016020">
    <property type="term" value="C:membrane"/>
    <property type="evidence" value="ECO:0007669"/>
    <property type="project" value="TreeGrafter"/>
</dbReference>
<gene>
    <name evidence="7" type="ORF">HF325_006083</name>
</gene>
<organism evidence="7 8">
    <name type="scientific">Metschnikowia pulcherrima</name>
    <dbReference type="NCBI Taxonomy" id="27326"/>
    <lineage>
        <taxon>Eukaryota</taxon>
        <taxon>Fungi</taxon>
        <taxon>Dikarya</taxon>
        <taxon>Ascomycota</taxon>
        <taxon>Saccharomycotina</taxon>
        <taxon>Pichiomycetes</taxon>
        <taxon>Metschnikowiaceae</taxon>
        <taxon>Metschnikowia</taxon>
    </lineage>
</organism>
<dbReference type="SUPFAM" id="SSF48452">
    <property type="entry name" value="TPR-like"/>
    <property type="match status" value="1"/>
</dbReference>
<dbReference type="PROSITE" id="PS50005">
    <property type="entry name" value="TPR"/>
    <property type="match status" value="2"/>
</dbReference>
<dbReference type="GO" id="GO:0006620">
    <property type="term" value="P:post-translational protein targeting to endoplasmic reticulum membrane"/>
    <property type="evidence" value="ECO:0007669"/>
    <property type="project" value="TreeGrafter"/>
</dbReference>
<proteinExistence type="inferred from homology"/>
<comment type="similarity">
    <text evidence="1">Belongs to the SGT family.</text>
</comment>